<protein>
    <recommendedName>
        <fullName evidence="1">Methyltransferase FkbM domain-containing protein</fullName>
    </recommendedName>
</protein>
<dbReference type="Proteomes" id="UP000321353">
    <property type="component" value="Chromosome"/>
</dbReference>
<gene>
    <name evidence="2" type="ORF">Mal15_22610</name>
</gene>
<name>A0A5B9MAF3_9BACT</name>
<proteinExistence type="predicted"/>
<dbReference type="EMBL" id="CP036264">
    <property type="protein sequence ID" value="QEF98212.1"/>
    <property type="molecule type" value="Genomic_DNA"/>
</dbReference>
<reference evidence="2 3" key="1">
    <citation type="submission" date="2019-02" db="EMBL/GenBank/DDBJ databases">
        <title>Planctomycetal bacteria perform biofilm scaping via a novel small molecule.</title>
        <authorList>
            <person name="Jeske O."/>
            <person name="Boedeker C."/>
            <person name="Wiegand S."/>
            <person name="Breitling P."/>
            <person name="Kallscheuer N."/>
            <person name="Jogler M."/>
            <person name="Rohde M."/>
            <person name="Petersen J."/>
            <person name="Medema M.H."/>
            <person name="Surup F."/>
            <person name="Jogler C."/>
        </authorList>
    </citation>
    <scope>NUCLEOTIDE SEQUENCE [LARGE SCALE GENOMIC DNA]</scope>
    <source>
        <strain evidence="2 3">Mal15</strain>
    </source>
</reference>
<sequence>MERVTELDHWNRLVKGRDGWFLVNANDMYIGRSFIKYGEFSRGEMQLFRQIVRPGDVVAEIGANIGAHTVGLAQQVQPQGRVVAFEPQPVVFQNLCANLALNGLTHVDAVHAGLGDQITTTVIPNIRYEQEGNFGGFSLSDQYSQGTTVDVKRFDDVFCYPRLNFIKVDVEGMEAAVLRGARESIDRFKPVLYVENDRTEQSEALIRLIMDMGYRLWWHIPRLFSNDNFFGDRENIFGNLASLNVVCFHQSLPVVLDGFQEIVAPTEHPLSAS</sequence>
<dbReference type="InterPro" id="IPR029063">
    <property type="entry name" value="SAM-dependent_MTases_sf"/>
</dbReference>
<evidence type="ECO:0000259" key="1">
    <source>
        <dbReference type="Pfam" id="PF05050"/>
    </source>
</evidence>
<feature type="domain" description="Methyltransferase FkbM" evidence="1">
    <location>
        <begin position="60"/>
        <end position="216"/>
    </location>
</feature>
<dbReference type="InterPro" id="IPR006342">
    <property type="entry name" value="FkbM_mtfrase"/>
</dbReference>
<dbReference type="SUPFAM" id="SSF53335">
    <property type="entry name" value="S-adenosyl-L-methionine-dependent methyltransferases"/>
    <property type="match status" value="1"/>
</dbReference>
<organism evidence="2 3">
    <name type="scientific">Stieleria maiorica</name>
    <dbReference type="NCBI Taxonomy" id="2795974"/>
    <lineage>
        <taxon>Bacteria</taxon>
        <taxon>Pseudomonadati</taxon>
        <taxon>Planctomycetota</taxon>
        <taxon>Planctomycetia</taxon>
        <taxon>Pirellulales</taxon>
        <taxon>Pirellulaceae</taxon>
        <taxon>Stieleria</taxon>
    </lineage>
</organism>
<dbReference type="RefSeq" id="WP_147867770.1">
    <property type="nucleotide sequence ID" value="NZ_CP036264.1"/>
</dbReference>
<evidence type="ECO:0000313" key="3">
    <source>
        <dbReference type="Proteomes" id="UP000321353"/>
    </source>
</evidence>
<accession>A0A5B9MAF3</accession>
<evidence type="ECO:0000313" key="2">
    <source>
        <dbReference type="EMBL" id="QEF98212.1"/>
    </source>
</evidence>
<dbReference type="AlphaFoldDB" id="A0A5B9MAF3"/>
<dbReference type="Gene3D" id="3.40.50.150">
    <property type="entry name" value="Vaccinia Virus protein VP39"/>
    <property type="match status" value="1"/>
</dbReference>
<dbReference type="NCBIfam" id="TIGR01444">
    <property type="entry name" value="fkbM_fam"/>
    <property type="match status" value="1"/>
</dbReference>
<keyword evidence="3" id="KW-1185">Reference proteome</keyword>
<dbReference type="Pfam" id="PF05050">
    <property type="entry name" value="Methyltransf_21"/>
    <property type="match status" value="1"/>
</dbReference>
<dbReference type="KEGG" id="smam:Mal15_22610"/>
<dbReference type="InterPro" id="IPR052514">
    <property type="entry name" value="SAM-dependent_MTase"/>
</dbReference>
<dbReference type="PANTHER" id="PTHR34203">
    <property type="entry name" value="METHYLTRANSFERASE, FKBM FAMILY PROTEIN"/>
    <property type="match status" value="1"/>
</dbReference>
<dbReference type="PANTHER" id="PTHR34203:SF15">
    <property type="entry name" value="SLL1173 PROTEIN"/>
    <property type="match status" value="1"/>
</dbReference>